<dbReference type="KEGG" id="pth:PTH_2865"/>
<dbReference type="EMBL" id="AP009389">
    <property type="protein sequence ID" value="BAF61046.1"/>
    <property type="molecule type" value="Genomic_DNA"/>
</dbReference>
<gene>
    <name evidence="1" type="ordered locus">PTH_2865</name>
</gene>
<evidence type="ECO:0000313" key="1">
    <source>
        <dbReference type="EMBL" id="BAF61046.1"/>
    </source>
</evidence>
<dbReference type="HOGENOM" id="CLU_1228951_0_0_9"/>
<dbReference type="AlphaFoldDB" id="A5CY89"/>
<reference evidence="2" key="1">
    <citation type="journal article" date="2008" name="Genome Res.">
        <title>The genome of Pelotomaculum thermopropionicum reveals niche-associated evolution in anaerobic microbiota.</title>
        <authorList>
            <person name="Kosaka T."/>
            <person name="Kato S."/>
            <person name="Shimoyama T."/>
            <person name="Ishii S."/>
            <person name="Abe T."/>
            <person name="Watanabe K."/>
        </authorList>
    </citation>
    <scope>NUCLEOTIDE SEQUENCE [LARGE SCALE GENOMIC DNA]</scope>
    <source>
        <strain evidence="2">DSM 13744 / JCM 10971 / SI</strain>
    </source>
</reference>
<name>A5CY89_PELTS</name>
<dbReference type="Proteomes" id="UP000006556">
    <property type="component" value="Chromosome"/>
</dbReference>
<sequence length="225" mass="24285">MDAGYFKNLACGHCGRKGLMRLLAEYSERDVETLKSPCGYLVKESPRPWGVGYCLSLCLSCERPTLTRIDWHEDCAPGDYAYTVLYPREGSILKYLPGRAGELYLAALKAGEAGRCNFAGLLAGALDFICTSCGASGNSLLEKIEDLAEKGKIPERLASLAGRLALLKGSACFDEGRFAEEEAAVLKSLCEAVLEYLYRAPALVERVAAGIAGLKAKGREISSRT</sequence>
<dbReference type="eggNOG" id="ENOG50337II">
    <property type="taxonomic scope" value="Bacteria"/>
</dbReference>
<organism evidence="1 2">
    <name type="scientific">Pelotomaculum thermopropionicum (strain DSM 13744 / JCM 10971 / SI)</name>
    <dbReference type="NCBI Taxonomy" id="370438"/>
    <lineage>
        <taxon>Bacteria</taxon>
        <taxon>Bacillati</taxon>
        <taxon>Bacillota</taxon>
        <taxon>Clostridia</taxon>
        <taxon>Eubacteriales</taxon>
        <taxon>Desulfotomaculaceae</taxon>
        <taxon>Pelotomaculum</taxon>
    </lineage>
</organism>
<proteinExistence type="predicted"/>
<evidence type="ECO:0000313" key="2">
    <source>
        <dbReference type="Proteomes" id="UP000006556"/>
    </source>
</evidence>
<protein>
    <recommendedName>
        <fullName evidence="3">DUF4145 domain-containing protein</fullName>
    </recommendedName>
</protein>
<evidence type="ECO:0008006" key="3">
    <source>
        <dbReference type="Google" id="ProtNLM"/>
    </source>
</evidence>
<keyword evidence="2" id="KW-1185">Reference proteome</keyword>
<accession>A5CY89</accession>